<evidence type="ECO:0000313" key="1">
    <source>
        <dbReference type="EMBL" id="MBU4693458.1"/>
    </source>
</evidence>
<gene>
    <name evidence="1" type="ORF">KQ878_00975</name>
</gene>
<evidence type="ECO:0000313" key="2">
    <source>
        <dbReference type="Proteomes" id="UP000812267"/>
    </source>
</evidence>
<name>A0ABS6DR38_9MOLU</name>
<dbReference type="Proteomes" id="UP000812267">
    <property type="component" value="Unassembled WGS sequence"/>
</dbReference>
<proteinExistence type="predicted"/>
<organism evidence="1 2">
    <name type="scientific">Mycoplasma zalophidermidis</name>
    <dbReference type="NCBI Taxonomy" id="398174"/>
    <lineage>
        <taxon>Bacteria</taxon>
        <taxon>Bacillati</taxon>
        <taxon>Mycoplasmatota</taxon>
        <taxon>Mollicutes</taxon>
        <taxon>Mycoplasmataceae</taxon>
        <taxon>Mycoplasma</taxon>
    </lineage>
</organism>
<accession>A0ABS6DR38</accession>
<dbReference type="RefSeq" id="WP_216505259.1">
    <property type="nucleotide sequence ID" value="NZ_JAHMHJ010000001.1"/>
</dbReference>
<keyword evidence="2" id="KW-1185">Reference proteome</keyword>
<comment type="caution">
    <text evidence="1">The sequence shown here is derived from an EMBL/GenBank/DDBJ whole genome shotgun (WGS) entry which is preliminary data.</text>
</comment>
<evidence type="ECO:0008006" key="3">
    <source>
        <dbReference type="Google" id="ProtNLM"/>
    </source>
</evidence>
<reference evidence="1" key="1">
    <citation type="submission" date="2021-06" db="EMBL/GenBank/DDBJ databases">
        <title>Novel Mycoplasma species detected in California sea lions (Zalophus californianus) from the USA.</title>
        <authorList>
            <person name="Volokhov D.V."/>
            <person name="Furtak V.A."/>
            <person name="Zagorodnyaya T.A."/>
        </authorList>
    </citation>
    <scope>NUCLEOTIDE SEQUENCE [LARGE SCALE GENOMIC DNA]</scope>
    <source>
        <strain evidence="1">CSL 4779</strain>
    </source>
</reference>
<dbReference type="EMBL" id="JAHMHK010000001">
    <property type="protein sequence ID" value="MBU4693458.1"/>
    <property type="molecule type" value="Genomic_DNA"/>
</dbReference>
<sequence length="173" mass="20355">MKNFVLWYNVNIKSNNIELRPQLFVVFKEKNLNWDLKLKEVFGDDILSAKETSSDGFILLEVTVKYTDMQKVNELSCKINEWFDNENIDRFDGLEVHSPGINLSYEVNELNNHIGENLLIKLHKTENKVNEYICTLLQFNDADIIIKWNQKGNIRKIKVDKSNILSVEKFIKF</sequence>
<protein>
    <recommendedName>
        <fullName evidence="3">Ribosome maturation factor RimP</fullName>
    </recommendedName>
</protein>